<dbReference type="Proteomes" id="UP000885931">
    <property type="component" value="Unassembled WGS sequence"/>
</dbReference>
<evidence type="ECO:0000256" key="2">
    <source>
        <dbReference type="ARBA" id="ARBA00022857"/>
    </source>
</evidence>
<keyword evidence="6" id="KW-0276">Fatty acid metabolism</keyword>
<evidence type="ECO:0000256" key="3">
    <source>
        <dbReference type="ARBA" id="ARBA00023002"/>
    </source>
</evidence>
<dbReference type="Pfam" id="PF13561">
    <property type="entry name" value="adh_short_C2"/>
    <property type="match status" value="1"/>
</dbReference>
<gene>
    <name evidence="8" type="primary">fabG</name>
    <name evidence="8" type="ORF">ENG67_06870</name>
</gene>
<reference evidence="8" key="1">
    <citation type="journal article" date="2020" name="mSystems">
        <title>Genome- and Community-Level Interaction Insights into Carbon Utilization and Element Cycling Functions of Hydrothermarchaeota in Hydrothermal Sediment.</title>
        <authorList>
            <person name="Zhou Z."/>
            <person name="Liu Y."/>
            <person name="Xu W."/>
            <person name="Pan J."/>
            <person name="Luo Z.H."/>
            <person name="Li M."/>
        </authorList>
    </citation>
    <scope>NUCLEOTIDE SEQUENCE [LARGE SCALE GENOMIC DNA]</scope>
    <source>
        <strain evidence="8">HyVt-237</strain>
    </source>
</reference>
<feature type="binding site" evidence="5">
    <location>
        <begin position="13"/>
        <end position="16"/>
    </location>
    <ligand>
        <name>NADP(+)</name>
        <dbReference type="ChEBI" id="CHEBI:58349"/>
    </ligand>
</feature>
<comment type="subunit">
    <text evidence="6">Homotetramer.</text>
</comment>
<keyword evidence="6" id="KW-0443">Lipid metabolism</keyword>
<keyword evidence="2 5" id="KW-0521">NADP</keyword>
<feature type="binding site" evidence="5">
    <location>
        <position position="90"/>
    </location>
    <ligand>
        <name>NADP(+)</name>
        <dbReference type="ChEBI" id="CHEBI:58349"/>
    </ligand>
</feature>
<comment type="function">
    <text evidence="6">Catalyzes the NADPH-dependent reduction of beta-ketoacyl-ACP substrates to beta-hydroxyacyl-ACP products, the first reductive step in the elongation cycle of fatty acid biosynthesis.</text>
</comment>
<organism evidence="8">
    <name type="scientific">candidate division WOR-3 bacterium</name>
    <dbReference type="NCBI Taxonomy" id="2052148"/>
    <lineage>
        <taxon>Bacteria</taxon>
        <taxon>Bacteria division WOR-3</taxon>
    </lineage>
</organism>
<comment type="pathway">
    <text evidence="6">Lipid metabolism; fatty acid biosynthesis.</text>
</comment>
<feature type="binding site" evidence="5">
    <location>
        <position position="188"/>
    </location>
    <ligand>
        <name>NADP(+)</name>
        <dbReference type="ChEBI" id="CHEBI:58349"/>
    </ligand>
</feature>
<comment type="catalytic activity">
    <reaction evidence="6">
        <text>a (3R)-hydroxyacyl-[ACP] + NADP(+) = a 3-oxoacyl-[ACP] + NADPH + H(+)</text>
        <dbReference type="Rhea" id="RHEA:17397"/>
        <dbReference type="Rhea" id="RHEA-COMP:9916"/>
        <dbReference type="Rhea" id="RHEA-COMP:9945"/>
        <dbReference type="ChEBI" id="CHEBI:15378"/>
        <dbReference type="ChEBI" id="CHEBI:57783"/>
        <dbReference type="ChEBI" id="CHEBI:58349"/>
        <dbReference type="ChEBI" id="CHEBI:78776"/>
        <dbReference type="ChEBI" id="CHEBI:78827"/>
        <dbReference type="EC" id="1.1.1.100"/>
    </reaction>
</comment>
<protein>
    <recommendedName>
        <fullName evidence="6">3-oxoacyl-[acyl-carrier-protein] reductase</fullName>
        <ecNumber evidence="6">1.1.1.100</ecNumber>
    </recommendedName>
</protein>
<dbReference type="FunFam" id="3.40.50.720:FF:000115">
    <property type="entry name" value="3-oxoacyl-[acyl-carrier-protein] reductase FabG"/>
    <property type="match status" value="1"/>
</dbReference>
<dbReference type="NCBIfam" id="NF009466">
    <property type="entry name" value="PRK12826.1-2"/>
    <property type="match status" value="1"/>
</dbReference>
<dbReference type="UniPathway" id="UPA00094"/>
<dbReference type="NCBIfam" id="TIGR01830">
    <property type="entry name" value="3oxo_ACP_reduc"/>
    <property type="match status" value="1"/>
</dbReference>
<dbReference type="PRINTS" id="PR00081">
    <property type="entry name" value="GDHRDH"/>
</dbReference>
<evidence type="ECO:0000256" key="1">
    <source>
        <dbReference type="ARBA" id="ARBA00006484"/>
    </source>
</evidence>
<comment type="caution">
    <text evidence="8">The sequence shown here is derived from an EMBL/GenBank/DDBJ whole genome shotgun (WGS) entry which is preliminary data.</text>
</comment>
<name>A0A7C1BCW7_UNCW3</name>
<keyword evidence="6" id="KW-0444">Lipid biosynthesis</keyword>
<dbReference type="PRINTS" id="PR00080">
    <property type="entry name" value="SDRFAMILY"/>
</dbReference>
<dbReference type="InterPro" id="IPR036291">
    <property type="entry name" value="NAD(P)-bd_dom_sf"/>
</dbReference>
<dbReference type="InterPro" id="IPR050259">
    <property type="entry name" value="SDR"/>
</dbReference>
<dbReference type="EMBL" id="DRBW01000251">
    <property type="protein sequence ID" value="HDM90910.1"/>
    <property type="molecule type" value="Genomic_DNA"/>
</dbReference>
<dbReference type="SUPFAM" id="SSF51735">
    <property type="entry name" value="NAD(P)-binding Rossmann-fold domains"/>
    <property type="match status" value="1"/>
</dbReference>
<dbReference type="NCBIfam" id="NF005559">
    <property type="entry name" value="PRK07231.1"/>
    <property type="match status" value="1"/>
</dbReference>
<evidence type="ECO:0000259" key="7">
    <source>
        <dbReference type="SMART" id="SM00822"/>
    </source>
</evidence>
<evidence type="ECO:0000256" key="5">
    <source>
        <dbReference type="PIRSR" id="PIRSR611284-2"/>
    </source>
</evidence>
<dbReference type="InterPro" id="IPR057326">
    <property type="entry name" value="KR_dom"/>
</dbReference>
<evidence type="ECO:0000256" key="4">
    <source>
        <dbReference type="PIRSR" id="PIRSR611284-1"/>
    </source>
</evidence>
<comment type="similarity">
    <text evidence="1 6">Belongs to the short-chain dehydrogenases/reductases (SDR) family.</text>
</comment>
<keyword evidence="3 6" id="KW-0560">Oxidoreductase</keyword>
<dbReference type="GO" id="GO:0004316">
    <property type="term" value="F:3-oxoacyl-[acyl-carrier-protein] reductase (NADPH) activity"/>
    <property type="evidence" value="ECO:0007669"/>
    <property type="project" value="UniProtKB-UniRule"/>
</dbReference>
<sequence length="246" mass="26591">MSEFSDKRVLITGASRGIGWGIARAFSEEGAKVALIDVNQELLEEKKGEIEKMGGTALALNVDVCDREAVKKAVEKVIEEWGGIDVLVNNAGITRDRLFMRMTDGDWDSVIGVNLTGVYNMTKAVINQMLRQRSGVIVNISSVVGITGNPGQVNYASSKAALIAFTKSLAKEVGSRNIRVMAIAPGFIATEMTEKLSEDVKKAYLERTALRRAGTPEDIANLVLFLSSEKASFITGQVYVIDGGMI</sequence>
<proteinExistence type="inferred from homology"/>
<dbReference type="InterPro" id="IPR011284">
    <property type="entry name" value="3oxo_ACP_reduc"/>
</dbReference>
<feature type="domain" description="Ketoreductase" evidence="7">
    <location>
        <begin position="7"/>
        <end position="186"/>
    </location>
</feature>
<feature type="binding site" evidence="5">
    <location>
        <begin position="155"/>
        <end position="159"/>
    </location>
    <ligand>
        <name>NADP(+)</name>
        <dbReference type="ChEBI" id="CHEBI:58349"/>
    </ligand>
</feature>
<accession>A0A7C1BCW7</accession>
<dbReference type="PROSITE" id="PS00061">
    <property type="entry name" value="ADH_SHORT"/>
    <property type="match status" value="1"/>
</dbReference>
<dbReference type="PANTHER" id="PTHR42879:SF2">
    <property type="entry name" value="3-OXOACYL-[ACYL-CARRIER-PROTEIN] REDUCTASE FABG"/>
    <property type="match status" value="1"/>
</dbReference>
<dbReference type="Gene3D" id="3.40.50.720">
    <property type="entry name" value="NAD(P)-binding Rossmann-like Domain"/>
    <property type="match status" value="1"/>
</dbReference>
<keyword evidence="6" id="KW-0275">Fatty acid biosynthesis</keyword>
<dbReference type="PANTHER" id="PTHR42879">
    <property type="entry name" value="3-OXOACYL-(ACYL-CARRIER-PROTEIN) REDUCTASE"/>
    <property type="match status" value="1"/>
</dbReference>
<dbReference type="InterPro" id="IPR020904">
    <property type="entry name" value="Sc_DH/Rdtase_CS"/>
</dbReference>
<dbReference type="EC" id="1.1.1.100" evidence="6"/>
<dbReference type="InterPro" id="IPR002347">
    <property type="entry name" value="SDR_fam"/>
</dbReference>
<dbReference type="CDD" id="cd05333">
    <property type="entry name" value="BKR_SDR_c"/>
    <property type="match status" value="1"/>
</dbReference>
<dbReference type="SMART" id="SM00822">
    <property type="entry name" value="PKS_KR"/>
    <property type="match status" value="1"/>
</dbReference>
<feature type="active site" description="Proton acceptor" evidence="4">
    <location>
        <position position="155"/>
    </location>
</feature>
<dbReference type="GO" id="GO:0051287">
    <property type="term" value="F:NAD binding"/>
    <property type="evidence" value="ECO:0007669"/>
    <property type="project" value="UniProtKB-UniRule"/>
</dbReference>
<dbReference type="GO" id="GO:0006633">
    <property type="term" value="P:fatty acid biosynthetic process"/>
    <property type="evidence" value="ECO:0007669"/>
    <property type="project" value="UniProtKB-UniPathway"/>
</dbReference>
<evidence type="ECO:0000313" key="8">
    <source>
        <dbReference type="EMBL" id="HDM90910.1"/>
    </source>
</evidence>
<evidence type="ECO:0000256" key="6">
    <source>
        <dbReference type="RuleBase" id="RU366074"/>
    </source>
</evidence>
<dbReference type="AlphaFoldDB" id="A0A7C1BCW7"/>